<feature type="region of interest" description="Disordered" evidence="1">
    <location>
        <begin position="1"/>
        <end position="29"/>
    </location>
</feature>
<organism evidence="2 3">
    <name type="scientific">Cryptococcus deuterogattii Ram5</name>
    <dbReference type="NCBI Taxonomy" id="1296110"/>
    <lineage>
        <taxon>Eukaryota</taxon>
        <taxon>Fungi</taxon>
        <taxon>Dikarya</taxon>
        <taxon>Basidiomycota</taxon>
        <taxon>Agaricomycotina</taxon>
        <taxon>Tremellomycetes</taxon>
        <taxon>Tremellales</taxon>
        <taxon>Cryptococcaceae</taxon>
        <taxon>Cryptococcus</taxon>
        <taxon>Cryptococcus gattii species complex</taxon>
    </lineage>
</organism>
<protein>
    <submittedName>
        <fullName evidence="2">Unplaced genomic scaffold supercont1.11, whole genome shotgun sequence</fullName>
    </submittedName>
</protein>
<name>A0A0D0TUU1_9TREE</name>
<feature type="compositionally biased region" description="Polar residues" evidence="1">
    <location>
        <begin position="1"/>
        <end position="10"/>
    </location>
</feature>
<evidence type="ECO:0000313" key="3">
    <source>
        <dbReference type="Proteomes" id="UP000053392"/>
    </source>
</evidence>
<proteinExistence type="predicted"/>
<feature type="compositionally biased region" description="Basic and acidic residues" evidence="1">
    <location>
        <begin position="13"/>
        <end position="29"/>
    </location>
</feature>
<gene>
    <name evidence="2" type="ORF">I313_04659</name>
</gene>
<sequence length="272" mass="31079">MARVQWSAQRLAQGKEEQADEAKTREKPYEELGQMLVQSDETWLEEALKRDDAETAIKEAETAKYIAEKQHSLKQKIAAKARNENDLKSFCRVHQALGVLQQAVIAYDRAVGSYVDEFGSDHPPQKALSVKAVLERKPDDLFWFKPCSIQEMSHGPRTPTVRKAFKRYSTGTVFMKIATPSSRNSPTDSMDLRARWEITGRFQPMGFQAVGVGRGNEDVEFDNFPSRDFCIRSLYLVSETREAHRILKLHWVRDGLVRLERPAWPGALEEPV</sequence>
<accession>A0A0D0TUU1</accession>
<dbReference type="AlphaFoldDB" id="A0A0D0TUU1"/>
<keyword evidence="3" id="KW-1185">Reference proteome</keyword>
<dbReference type="OrthoDB" id="10607096at2759"/>
<dbReference type="HOGENOM" id="CLU_058656_0_0_1"/>
<dbReference type="EMBL" id="KN847906">
    <property type="protein sequence ID" value="KIR39633.1"/>
    <property type="molecule type" value="Genomic_DNA"/>
</dbReference>
<reference evidence="2 3" key="1">
    <citation type="submission" date="2015-01" db="EMBL/GenBank/DDBJ databases">
        <title>The Genome Sequence of Cryptococcus gattii Ram5.</title>
        <authorList>
            <consortium name="The Broad Institute Genomics Platform"/>
            <person name="Cuomo C."/>
            <person name="Litvintseva A."/>
            <person name="Chen Y."/>
            <person name="Heitman J."/>
            <person name="Sun S."/>
            <person name="Springer D."/>
            <person name="Dromer F."/>
            <person name="Young S."/>
            <person name="Zeng Q."/>
            <person name="Gargeya S."/>
            <person name="Abouelleil A."/>
            <person name="Alvarado L."/>
            <person name="Chapman S.B."/>
            <person name="Gainer-Dewar J."/>
            <person name="Goldberg J."/>
            <person name="Griggs A."/>
            <person name="Gujja S."/>
            <person name="Hansen M."/>
            <person name="Howarth C."/>
            <person name="Imamovic A."/>
            <person name="Larimer J."/>
            <person name="Murphy C."/>
            <person name="Naylor J."/>
            <person name="Pearson M."/>
            <person name="Priest M."/>
            <person name="Roberts A."/>
            <person name="Saif S."/>
            <person name="Shea T."/>
            <person name="Sykes S."/>
            <person name="Wortman J."/>
            <person name="Nusbaum C."/>
            <person name="Birren B."/>
        </authorList>
    </citation>
    <scope>NUCLEOTIDE SEQUENCE [LARGE SCALE GENOMIC DNA]</scope>
    <source>
        <strain evidence="2 3">Ram5</strain>
    </source>
</reference>
<evidence type="ECO:0000313" key="2">
    <source>
        <dbReference type="EMBL" id="KIR39633.1"/>
    </source>
</evidence>
<evidence type="ECO:0000256" key="1">
    <source>
        <dbReference type="SAM" id="MobiDB-lite"/>
    </source>
</evidence>
<dbReference type="Proteomes" id="UP000053392">
    <property type="component" value="Unassembled WGS sequence"/>
</dbReference>